<dbReference type="GO" id="GO:0016757">
    <property type="term" value="F:glycosyltransferase activity"/>
    <property type="evidence" value="ECO:0007669"/>
    <property type="project" value="UniProtKB-KW"/>
</dbReference>
<protein>
    <submittedName>
        <fullName evidence="4">Glycosyltransferase</fullName>
    </submittedName>
</protein>
<evidence type="ECO:0000256" key="2">
    <source>
        <dbReference type="ARBA" id="ARBA00022679"/>
    </source>
</evidence>
<feature type="domain" description="Glycosyltransferase 2-like" evidence="3">
    <location>
        <begin position="8"/>
        <end position="143"/>
    </location>
</feature>
<dbReference type="SUPFAM" id="SSF53448">
    <property type="entry name" value="Nucleotide-diphospho-sugar transferases"/>
    <property type="match status" value="1"/>
</dbReference>
<dbReference type="Proteomes" id="UP000440513">
    <property type="component" value="Unassembled WGS sequence"/>
</dbReference>
<organism evidence="4 5">
    <name type="scientific">Oliverpabstia intestinalis</name>
    <dbReference type="NCBI Taxonomy" id="2606633"/>
    <lineage>
        <taxon>Bacteria</taxon>
        <taxon>Bacillati</taxon>
        <taxon>Bacillota</taxon>
        <taxon>Clostridia</taxon>
        <taxon>Lachnospirales</taxon>
        <taxon>Lachnospiraceae</taxon>
        <taxon>Oliverpabstia</taxon>
    </lineage>
</organism>
<dbReference type="EMBL" id="VUMS01000014">
    <property type="protein sequence ID" value="MST66806.1"/>
    <property type="molecule type" value="Genomic_DNA"/>
</dbReference>
<gene>
    <name evidence="4" type="ORF">FYJ57_08720</name>
</gene>
<dbReference type="Pfam" id="PF00535">
    <property type="entry name" value="Glycos_transf_2"/>
    <property type="match status" value="1"/>
</dbReference>
<dbReference type="InterPro" id="IPR001173">
    <property type="entry name" value="Glyco_trans_2-like"/>
</dbReference>
<name>A0A7X2P3K4_9FIRM</name>
<evidence type="ECO:0000313" key="5">
    <source>
        <dbReference type="Proteomes" id="UP000440513"/>
    </source>
</evidence>
<dbReference type="PANTHER" id="PTHR22916:SF51">
    <property type="entry name" value="GLYCOSYLTRANSFERASE EPSH-RELATED"/>
    <property type="match status" value="1"/>
</dbReference>
<accession>A0A7X2P3K4</accession>
<sequence length="315" mass="36084">MTGSEKISIIVPVYKVENDLERCVESIRKQTYQNIEIILVDDGSPDQCPEMCDNYAEVDARIKVIHKENGGLSDARNAGINIATGEYLLYVDSDDYIDANACEKMLNSSMSATADIVVGGAVVHCKEKTDELKHTAFRSGVVYESSDFIEKAIAANEWYSPVWLNMYKTSFVRENNLYFKKGIYFEDTEVQPRLFLNAKKISCMQGTFYHYVIRENSIMTTNNNDKKIKDSLKNLESWKEEIDKIDNKRLQSVMYGMLVRHYLHTCRTFKIQGWNIPGVNFLFAFKYGLGLSGKMKAVLFNFSSGIYFKLADRCH</sequence>
<dbReference type="PANTHER" id="PTHR22916">
    <property type="entry name" value="GLYCOSYLTRANSFERASE"/>
    <property type="match status" value="1"/>
</dbReference>
<keyword evidence="2 4" id="KW-0808">Transferase</keyword>
<evidence type="ECO:0000259" key="3">
    <source>
        <dbReference type="Pfam" id="PF00535"/>
    </source>
</evidence>
<dbReference type="AlphaFoldDB" id="A0A7X2P3K4"/>
<dbReference type="CDD" id="cd00761">
    <property type="entry name" value="Glyco_tranf_GTA_type"/>
    <property type="match status" value="1"/>
</dbReference>
<reference evidence="4 5" key="1">
    <citation type="submission" date="2019-08" db="EMBL/GenBank/DDBJ databases">
        <title>In-depth cultivation of the pig gut microbiome towards novel bacterial diversity and tailored functional studies.</title>
        <authorList>
            <person name="Wylensek D."/>
            <person name="Hitch T.C.A."/>
            <person name="Clavel T."/>
        </authorList>
    </citation>
    <scope>NUCLEOTIDE SEQUENCE [LARGE SCALE GENOMIC DNA]</scope>
    <source>
        <strain evidence="4 5">BSM-380-WT-5A</strain>
    </source>
</reference>
<dbReference type="RefSeq" id="WP_154432359.1">
    <property type="nucleotide sequence ID" value="NZ_VUMS01000014.1"/>
</dbReference>
<evidence type="ECO:0000256" key="1">
    <source>
        <dbReference type="ARBA" id="ARBA00022676"/>
    </source>
</evidence>
<evidence type="ECO:0000313" key="4">
    <source>
        <dbReference type="EMBL" id="MST66806.1"/>
    </source>
</evidence>
<proteinExistence type="predicted"/>
<comment type="caution">
    <text evidence="4">The sequence shown here is derived from an EMBL/GenBank/DDBJ whole genome shotgun (WGS) entry which is preliminary data.</text>
</comment>
<dbReference type="Gene3D" id="3.90.550.10">
    <property type="entry name" value="Spore Coat Polysaccharide Biosynthesis Protein SpsA, Chain A"/>
    <property type="match status" value="1"/>
</dbReference>
<keyword evidence="5" id="KW-1185">Reference proteome</keyword>
<dbReference type="InterPro" id="IPR029044">
    <property type="entry name" value="Nucleotide-diphossugar_trans"/>
</dbReference>
<keyword evidence="1" id="KW-0328">Glycosyltransferase</keyword>